<name>A0A8T4HAK0_9SPHI</name>
<evidence type="ECO:0000313" key="2">
    <source>
        <dbReference type="Proteomes" id="UP000679691"/>
    </source>
</evidence>
<protein>
    <recommendedName>
        <fullName evidence="3">2'-5' RNA ligase</fullName>
    </recommendedName>
</protein>
<dbReference type="InterPro" id="IPR009097">
    <property type="entry name" value="Cyclic_Pdiesterase"/>
</dbReference>
<sequence>MSVKAKYSLVFQPYEAELNYIKSIKYKLAEQIGWFSSKDVLAHISIAEFEANDTELDSVVAYLTDFVLSENRQYLYFDQYASFPTLGTWFIKPTVPSKLYMQEICKSLWKDMPIPLTHLPAELHLTIARKLSQEQLQIAKNLLKQIDFDFLCDQLVLRKFDPQLRQYQPYAAFKFQGLPKVRITSDEQGQINLF</sequence>
<comment type="caution">
    <text evidence="1">The sequence shown here is derived from an EMBL/GenBank/DDBJ whole genome shotgun (WGS) entry which is preliminary data.</text>
</comment>
<evidence type="ECO:0000313" key="1">
    <source>
        <dbReference type="EMBL" id="MBP3944140.1"/>
    </source>
</evidence>
<dbReference type="Gene3D" id="3.90.1140.10">
    <property type="entry name" value="Cyclic phosphodiesterase"/>
    <property type="match status" value="1"/>
</dbReference>
<proteinExistence type="predicted"/>
<dbReference type="SUPFAM" id="SSF55144">
    <property type="entry name" value="LigT-like"/>
    <property type="match status" value="1"/>
</dbReference>
<accession>A0A8T4HAK0</accession>
<gene>
    <name evidence="1" type="ORF">J5U18_11350</name>
</gene>
<dbReference type="AlphaFoldDB" id="A0A8T4HAK0"/>
<evidence type="ECO:0008006" key="3">
    <source>
        <dbReference type="Google" id="ProtNLM"/>
    </source>
</evidence>
<dbReference type="RefSeq" id="WP_353547646.1">
    <property type="nucleotide sequence ID" value="NZ_JAGKSB010000013.1"/>
</dbReference>
<reference evidence="1" key="1">
    <citation type="submission" date="2021-03" db="EMBL/GenBank/DDBJ databases">
        <authorList>
            <person name="Lu T."/>
            <person name="Wang Q."/>
            <person name="Han X."/>
        </authorList>
    </citation>
    <scope>NUCLEOTIDE SEQUENCE</scope>
    <source>
        <strain evidence="1">WQ 2009</strain>
    </source>
</reference>
<organism evidence="1 2">
    <name type="scientific">Rhinopithecimicrobium faecis</name>
    <dbReference type="NCBI Taxonomy" id="2820698"/>
    <lineage>
        <taxon>Bacteria</taxon>
        <taxon>Pseudomonadati</taxon>
        <taxon>Bacteroidota</taxon>
        <taxon>Sphingobacteriia</taxon>
        <taxon>Sphingobacteriales</taxon>
        <taxon>Sphingobacteriaceae</taxon>
        <taxon>Rhinopithecimicrobium</taxon>
    </lineage>
</organism>
<dbReference type="Pfam" id="PF13563">
    <property type="entry name" value="2_5_RNA_ligase2"/>
    <property type="match status" value="1"/>
</dbReference>
<dbReference type="Proteomes" id="UP000679691">
    <property type="component" value="Unassembled WGS sequence"/>
</dbReference>
<keyword evidence="2" id="KW-1185">Reference proteome</keyword>
<dbReference type="EMBL" id="JAGKSB010000013">
    <property type="protein sequence ID" value="MBP3944140.1"/>
    <property type="molecule type" value="Genomic_DNA"/>
</dbReference>